<comment type="catalytic activity">
    <reaction evidence="6">
        <text>a 2'-deoxyadenosine in DNA + S-adenosyl-L-methionine = an N(6)-methyl-2'-deoxyadenosine in DNA + S-adenosyl-L-homocysteine + H(+)</text>
        <dbReference type="Rhea" id="RHEA:15197"/>
        <dbReference type="Rhea" id="RHEA-COMP:12418"/>
        <dbReference type="Rhea" id="RHEA-COMP:12419"/>
        <dbReference type="ChEBI" id="CHEBI:15378"/>
        <dbReference type="ChEBI" id="CHEBI:57856"/>
        <dbReference type="ChEBI" id="CHEBI:59789"/>
        <dbReference type="ChEBI" id="CHEBI:90615"/>
        <dbReference type="ChEBI" id="CHEBI:90616"/>
        <dbReference type="EC" id="2.1.1.72"/>
    </reaction>
</comment>
<proteinExistence type="inferred from homology"/>
<name>A0ABX7K5T4_9SPHN</name>
<dbReference type="PRINTS" id="PR00506">
    <property type="entry name" value="D21N6MTFRASE"/>
</dbReference>
<comment type="similarity">
    <text evidence="1">Belongs to the N(4)/N(6)-methyltransferase family.</text>
</comment>
<organism evidence="9 10">
    <name type="scientific">Tsuneonella flava</name>
    <dbReference type="NCBI Taxonomy" id="2055955"/>
    <lineage>
        <taxon>Bacteria</taxon>
        <taxon>Pseudomonadati</taxon>
        <taxon>Pseudomonadota</taxon>
        <taxon>Alphaproteobacteria</taxon>
        <taxon>Sphingomonadales</taxon>
        <taxon>Erythrobacteraceae</taxon>
        <taxon>Tsuneonella</taxon>
    </lineage>
</organism>
<evidence type="ECO:0000313" key="9">
    <source>
        <dbReference type="EMBL" id="QSB43369.1"/>
    </source>
</evidence>
<feature type="domain" description="DNA methylase N-4/N-6" evidence="8">
    <location>
        <begin position="511"/>
        <end position="898"/>
    </location>
</feature>
<evidence type="ECO:0000256" key="2">
    <source>
        <dbReference type="ARBA" id="ARBA00011900"/>
    </source>
</evidence>
<dbReference type="InterPro" id="IPR002052">
    <property type="entry name" value="DNA_methylase_N6_adenine_CS"/>
</dbReference>
<keyword evidence="5" id="KW-0949">S-adenosyl-L-methionine</keyword>
<dbReference type="Gene3D" id="3.40.50.150">
    <property type="entry name" value="Vaccinia Virus protein VP39"/>
    <property type="match status" value="1"/>
</dbReference>
<dbReference type="RefSeq" id="WP_205440776.1">
    <property type="nucleotide sequence ID" value="NZ_CP061510.1"/>
</dbReference>
<dbReference type="EMBL" id="CP061510">
    <property type="protein sequence ID" value="QSB43369.1"/>
    <property type="molecule type" value="Genomic_DNA"/>
</dbReference>
<dbReference type="InterPro" id="IPR002941">
    <property type="entry name" value="DNA_methylase_N4/N6"/>
</dbReference>
<feature type="region of interest" description="Disordered" evidence="7">
    <location>
        <begin position="760"/>
        <end position="790"/>
    </location>
</feature>
<evidence type="ECO:0000313" key="10">
    <source>
        <dbReference type="Proteomes" id="UP000663637"/>
    </source>
</evidence>
<accession>A0ABX7K5T4</accession>
<evidence type="ECO:0000256" key="6">
    <source>
        <dbReference type="ARBA" id="ARBA00047942"/>
    </source>
</evidence>
<evidence type="ECO:0000256" key="4">
    <source>
        <dbReference type="ARBA" id="ARBA00022679"/>
    </source>
</evidence>
<evidence type="ECO:0000256" key="3">
    <source>
        <dbReference type="ARBA" id="ARBA00022603"/>
    </source>
</evidence>
<evidence type="ECO:0000256" key="5">
    <source>
        <dbReference type="ARBA" id="ARBA00022691"/>
    </source>
</evidence>
<evidence type="ECO:0000259" key="8">
    <source>
        <dbReference type="Pfam" id="PF01555"/>
    </source>
</evidence>
<reference evidence="9 10" key="1">
    <citation type="submission" date="2020-09" db="EMBL/GenBank/DDBJ databases">
        <title>Complete genome sequence of altererythrobacter flavus SS-21NJ, isolated from Dongying oil sludge in Shandong province.</title>
        <authorList>
            <person name="Sun S."/>
            <person name="Zhang Z."/>
        </authorList>
    </citation>
    <scope>NUCLEOTIDE SEQUENCE [LARGE SCALE GENOMIC DNA]</scope>
    <source>
        <strain evidence="9 10">SS-21NJ</strain>
    </source>
</reference>
<evidence type="ECO:0000256" key="1">
    <source>
        <dbReference type="ARBA" id="ARBA00006594"/>
    </source>
</evidence>
<keyword evidence="3" id="KW-0489">Methyltransferase</keyword>
<keyword evidence="10" id="KW-1185">Reference proteome</keyword>
<dbReference type="PROSITE" id="PS00092">
    <property type="entry name" value="N6_MTASE"/>
    <property type="match status" value="1"/>
</dbReference>
<sequence>MASADKQRNRLIQLLKELFQLDQPDLDFGFYRIMHAKAGQVSEFLENDLLKIIQEAFGEVDEGRVAEAKIAYDAAIQQAKDFGAPDPEATEPVKKAKAALEAAKDSGSNEGDVYDHLYRFFERYYDGGDFMSRRYFARETAGKAAPYAVPYDGREVYLHWANRDQYYIKSSEYLSNFTFDPLQAPEFKAKHGQLFEGKPLKVHCRIVSATEGEHNNVKASEQTERYFIIHGAEPVRLELGDLGEPELVIQFEYRADPEKSAQEKNVQEATWRKRRVDEASAIIKEALPVLEGGADYLTALLSPAPTDKEKDRTLLDKYLLQYTSRNSMDYFIHKDLGGFLKRELDFYIKNEVMRLDDLDAADAPRVESYLAKVKVLRRIARHLIEFLTQLEEFQKKLWLKKKLVTETHYCITLDRIPDGFYEQIATNDAQRDEWVRLFAIDELESYSAPLTVEFLKANNKLLLDTALFGGSFRDKLISEIESVDEQTSGIMFHSDNFQALKLARGKFETSIKSIYIDPPYNTDSSAIPYKNSYRHSSWGTMMQDRVGAASHLLKQDGAIFVSIDKTERTLLEHALDNVFGGENHIEELIWTQATANSQLPNYSTNHEYVEVYARDRKSVEADKAMFREPKPGFSEVMELVARLNPEYASPSEISDALRELYKKHQEDYRKSVEASGEKWNDAAKRKDPWRGLYPYVHAEYRDAQGKYIEEIDAKTKQADIWVWSEIPTGAPASKQSSTTRDPAHHNYRYYKPIHPVTGKPCPHPQSGWKFPQTPDPDKPGRRSFQSLEADKRIAWGEDENKVARTKGFLHEVETNIGTSVFYEYNDGEAELNNMFAQTGLFLSPKSSKFVKKFIVQSTKRDSWFADFFAGSGSSAHGVIQANREDDGTRRFVSVEMGTYFDTLTKPRTLKATYASAWKGGKPTSKDATSSIIKYLRLESYEDALNNLALKGSGGALQGDAEFNRDFMLHYWLDFETKGSPSLLNIEQFADPTAYKLKVKKPGTDEYVEKAVDLIETFNWLIGLHVEHLDRWRGYGAEFKREEDPELPEDSNTRLILDGRLNEIDDGEWRFRKIEGHTLRTPGDQSDRERVLVIWRKLSGDLEKDNLMLDEWFKKYRLSTQDAEFDVVYVNGSNNLPNLRQAEETWKVRLIEEAFHQAMWDVEG</sequence>
<keyword evidence="4" id="KW-0808">Transferase</keyword>
<dbReference type="InterPro" id="IPR029063">
    <property type="entry name" value="SAM-dependent_MTases_sf"/>
</dbReference>
<dbReference type="Proteomes" id="UP000663637">
    <property type="component" value="Chromosome"/>
</dbReference>
<gene>
    <name evidence="9" type="ORF">IDJ81_08095</name>
</gene>
<evidence type="ECO:0000256" key="7">
    <source>
        <dbReference type="SAM" id="MobiDB-lite"/>
    </source>
</evidence>
<dbReference type="EC" id="2.1.1.72" evidence="2"/>
<dbReference type="SUPFAM" id="SSF53335">
    <property type="entry name" value="S-adenosyl-L-methionine-dependent methyltransferases"/>
    <property type="match status" value="1"/>
</dbReference>
<dbReference type="InterPro" id="IPR002295">
    <property type="entry name" value="N4/N6-MTase_EcoPI_Mod-like"/>
</dbReference>
<dbReference type="Pfam" id="PF01555">
    <property type="entry name" value="N6_N4_Mtase"/>
    <property type="match status" value="1"/>
</dbReference>
<protein>
    <recommendedName>
        <fullName evidence="2">site-specific DNA-methyltransferase (adenine-specific)</fullName>
        <ecNumber evidence="2">2.1.1.72</ecNumber>
    </recommendedName>
</protein>